<gene>
    <name evidence="4" type="ORF">LLUT_LOCUS23412</name>
</gene>
<evidence type="ECO:0000256" key="2">
    <source>
        <dbReference type="ARBA" id="ARBA00023136"/>
    </source>
</evidence>
<protein>
    <recommendedName>
        <fullName evidence="6">Late embryogenesis abundant protein LEA-2 subgroup domain-containing protein</fullName>
    </recommendedName>
</protein>
<comment type="subcellular location">
    <subcellularLocation>
        <location evidence="1">Membrane</location>
    </subcellularLocation>
</comment>
<keyword evidence="3" id="KW-1133">Transmembrane helix</keyword>
<keyword evidence="2 3" id="KW-0472">Membrane</keyword>
<dbReference type="GO" id="GO:0005886">
    <property type="term" value="C:plasma membrane"/>
    <property type="evidence" value="ECO:0007669"/>
    <property type="project" value="TreeGrafter"/>
</dbReference>
<feature type="transmembrane region" description="Helical" evidence="3">
    <location>
        <begin position="22"/>
        <end position="42"/>
    </location>
</feature>
<dbReference type="GO" id="GO:0098542">
    <property type="term" value="P:defense response to other organism"/>
    <property type="evidence" value="ECO:0007669"/>
    <property type="project" value="InterPro"/>
</dbReference>
<dbReference type="EMBL" id="CAXHTB010000016">
    <property type="protein sequence ID" value="CAL0322352.1"/>
    <property type="molecule type" value="Genomic_DNA"/>
</dbReference>
<dbReference type="PANTHER" id="PTHR31234:SF2">
    <property type="entry name" value="OS05G0199100 PROTEIN"/>
    <property type="match status" value="1"/>
</dbReference>
<dbReference type="PANTHER" id="PTHR31234">
    <property type="entry name" value="LATE EMBRYOGENESIS ABUNDANT (LEA) HYDROXYPROLINE-RICH GLYCOPROTEIN FAMILY"/>
    <property type="match status" value="1"/>
</dbReference>
<comment type="caution">
    <text evidence="4">The sequence shown here is derived from an EMBL/GenBank/DDBJ whole genome shotgun (WGS) entry which is preliminary data.</text>
</comment>
<accession>A0AAV1XMG7</accession>
<evidence type="ECO:0000313" key="4">
    <source>
        <dbReference type="EMBL" id="CAL0322352.1"/>
    </source>
</evidence>
<dbReference type="InterPro" id="IPR044839">
    <property type="entry name" value="NDR1-like"/>
</dbReference>
<evidence type="ECO:0008006" key="6">
    <source>
        <dbReference type="Google" id="ProtNLM"/>
    </source>
</evidence>
<evidence type="ECO:0000256" key="1">
    <source>
        <dbReference type="ARBA" id="ARBA00004370"/>
    </source>
</evidence>
<organism evidence="4 5">
    <name type="scientific">Lupinus luteus</name>
    <name type="common">European yellow lupine</name>
    <dbReference type="NCBI Taxonomy" id="3873"/>
    <lineage>
        <taxon>Eukaryota</taxon>
        <taxon>Viridiplantae</taxon>
        <taxon>Streptophyta</taxon>
        <taxon>Embryophyta</taxon>
        <taxon>Tracheophyta</taxon>
        <taxon>Spermatophyta</taxon>
        <taxon>Magnoliopsida</taxon>
        <taxon>eudicotyledons</taxon>
        <taxon>Gunneridae</taxon>
        <taxon>Pentapetalae</taxon>
        <taxon>rosids</taxon>
        <taxon>fabids</taxon>
        <taxon>Fabales</taxon>
        <taxon>Fabaceae</taxon>
        <taxon>Papilionoideae</taxon>
        <taxon>50 kb inversion clade</taxon>
        <taxon>genistoids sensu lato</taxon>
        <taxon>core genistoids</taxon>
        <taxon>Genisteae</taxon>
        <taxon>Lupinus</taxon>
    </lineage>
</organism>
<name>A0AAV1XMG7_LUPLU</name>
<keyword evidence="3" id="KW-0812">Transmembrane</keyword>
<dbReference type="AlphaFoldDB" id="A0AAV1XMG7"/>
<evidence type="ECO:0000313" key="5">
    <source>
        <dbReference type="Proteomes" id="UP001497480"/>
    </source>
</evidence>
<proteinExistence type="predicted"/>
<dbReference type="Proteomes" id="UP001497480">
    <property type="component" value="Unassembled WGS sequence"/>
</dbReference>
<reference evidence="4 5" key="1">
    <citation type="submission" date="2024-03" db="EMBL/GenBank/DDBJ databases">
        <authorList>
            <person name="Martinez-Hernandez J."/>
        </authorList>
    </citation>
    <scope>NUCLEOTIDE SEQUENCE [LARGE SCALE GENOMIC DNA]</scope>
</reference>
<evidence type="ECO:0000256" key="3">
    <source>
        <dbReference type="SAM" id="Phobius"/>
    </source>
</evidence>
<keyword evidence="5" id="KW-1185">Reference proteome</keyword>
<sequence>MPVVAVHVDDLYFNKKSNKCRYLWITLLMIFIIVAVLIIFYFTMLLPKLPQFYVNALSLTNFTSTEIVNATWQFVFLVKNPNEFLDIKFLSLQPMIYYRDQNLSESQIISFVQPSKSNLIFNVTFSAVNVKVGKYILYGMNKEREHGSVGFNVKIDGHMKFKYSKQRVRVLCDNIVVRISSNSLSGKLDGGVKKCDVDFNFP</sequence>